<gene>
    <name evidence="2" type="ORF">FB561_1710</name>
</gene>
<feature type="domain" description="Xylose isomerase-like TIM barrel" evidence="1">
    <location>
        <begin position="19"/>
        <end position="256"/>
    </location>
</feature>
<reference evidence="2 3" key="1">
    <citation type="submission" date="2019-06" db="EMBL/GenBank/DDBJ databases">
        <title>Sequencing the genomes of 1000 actinobacteria strains.</title>
        <authorList>
            <person name="Klenk H.-P."/>
        </authorList>
    </citation>
    <scope>NUCLEOTIDE SEQUENCE [LARGE SCALE GENOMIC DNA]</scope>
    <source>
        <strain evidence="2 3">DSM 24683</strain>
    </source>
</reference>
<dbReference type="RefSeq" id="WP_145804750.1">
    <property type="nucleotide sequence ID" value="NZ_VIVK01000001.1"/>
</dbReference>
<dbReference type="PANTHER" id="PTHR12110:SF53">
    <property type="entry name" value="BLR5974 PROTEIN"/>
    <property type="match status" value="1"/>
</dbReference>
<proteinExistence type="predicted"/>
<dbReference type="GO" id="GO:0016853">
    <property type="term" value="F:isomerase activity"/>
    <property type="evidence" value="ECO:0007669"/>
    <property type="project" value="UniProtKB-KW"/>
</dbReference>
<protein>
    <submittedName>
        <fullName evidence="2">Sugar phosphate isomerase/epimerase</fullName>
    </submittedName>
</protein>
<dbReference type="InterPro" id="IPR013022">
    <property type="entry name" value="Xyl_isomerase-like_TIM-brl"/>
</dbReference>
<dbReference type="PANTHER" id="PTHR12110">
    <property type="entry name" value="HYDROXYPYRUVATE ISOMERASE"/>
    <property type="match status" value="1"/>
</dbReference>
<accession>A0A561BP37</accession>
<dbReference type="OrthoDB" id="9815124at2"/>
<sequence length="261" mass="28852">MNLAFSTLGCAGDPLDAVLELAKSNDIRGLELRAADDEFTSVRLTAAERRELRQRIEDAGLEILAVNSYVHLCGIEEQPLDAHLELAADLGARGVRVFMRDDAGDGQGHDSPSPGELRAMDRVARAPKDARILLETHDTHSSGASIAAFCELLDREVPNHNAKVIWDAAHTWRTGERPAESLDLLRPWLDFVQIKDSDSTQAFKPVRIGAGDYPIAELLTALAGTEYWLSLEWERKWHAELPPLDEALVATRAWLEQSATD</sequence>
<dbReference type="Proteomes" id="UP000318380">
    <property type="component" value="Unassembled WGS sequence"/>
</dbReference>
<dbReference type="EMBL" id="VIVK01000001">
    <property type="protein sequence ID" value="TWD80625.1"/>
    <property type="molecule type" value="Genomic_DNA"/>
</dbReference>
<organism evidence="2 3">
    <name type="scientific">Kribbella amoyensis</name>
    <dbReference type="NCBI Taxonomy" id="996641"/>
    <lineage>
        <taxon>Bacteria</taxon>
        <taxon>Bacillati</taxon>
        <taxon>Actinomycetota</taxon>
        <taxon>Actinomycetes</taxon>
        <taxon>Propionibacteriales</taxon>
        <taxon>Kribbellaceae</taxon>
        <taxon>Kribbella</taxon>
    </lineage>
</organism>
<evidence type="ECO:0000313" key="3">
    <source>
        <dbReference type="Proteomes" id="UP000318380"/>
    </source>
</evidence>
<dbReference type="AlphaFoldDB" id="A0A561BP37"/>
<comment type="caution">
    <text evidence="2">The sequence shown here is derived from an EMBL/GenBank/DDBJ whole genome shotgun (WGS) entry which is preliminary data.</text>
</comment>
<dbReference type="InterPro" id="IPR050312">
    <property type="entry name" value="IolE/XylAMocC-like"/>
</dbReference>
<dbReference type="SUPFAM" id="SSF51658">
    <property type="entry name" value="Xylose isomerase-like"/>
    <property type="match status" value="1"/>
</dbReference>
<evidence type="ECO:0000313" key="2">
    <source>
        <dbReference type="EMBL" id="TWD80625.1"/>
    </source>
</evidence>
<dbReference type="InterPro" id="IPR036237">
    <property type="entry name" value="Xyl_isomerase-like_sf"/>
</dbReference>
<keyword evidence="2" id="KW-0413">Isomerase</keyword>
<keyword evidence="3" id="KW-1185">Reference proteome</keyword>
<name>A0A561BP37_9ACTN</name>
<dbReference type="Gene3D" id="3.20.20.150">
    <property type="entry name" value="Divalent-metal-dependent TIM barrel enzymes"/>
    <property type="match status" value="1"/>
</dbReference>
<dbReference type="Pfam" id="PF01261">
    <property type="entry name" value="AP_endonuc_2"/>
    <property type="match status" value="1"/>
</dbReference>
<evidence type="ECO:0000259" key="1">
    <source>
        <dbReference type="Pfam" id="PF01261"/>
    </source>
</evidence>